<dbReference type="InterPro" id="IPR002225">
    <property type="entry name" value="3Beta_OHSteriod_DH/Estase"/>
</dbReference>
<keyword evidence="6" id="KW-1185">Reference proteome</keyword>
<dbReference type="PANTHER" id="PTHR43245:SF51">
    <property type="entry name" value="SHORT CHAIN DEHYDROGENASE_REDUCTASE FAMILY 42E, MEMBER 2"/>
    <property type="match status" value="1"/>
</dbReference>
<feature type="transmembrane region" description="Helical" evidence="3">
    <location>
        <begin position="349"/>
        <end position="368"/>
    </location>
</feature>
<evidence type="ECO:0000256" key="3">
    <source>
        <dbReference type="RuleBase" id="RU004475"/>
    </source>
</evidence>
<evidence type="ECO:0000259" key="4">
    <source>
        <dbReference type="Pfam" id="PF01073"/>
    </source>
</evidence>
<dbReference type="PANTHER" id="PTHR43245">
    <property type="entry name" value="BIFUNCTIONAL POLYMYXIN RESISTANCE PROTEIN ARNA"/>
    <property type="match status" value="1"/>
</dbReference>
<organism evidence="5 6">
    <name type="scientific">Mesorhabditis spiculigera</name>
    <dbReference type="NCBI Taxonomy" id="96644"/>
    <lineage>
        <taxon>Eukaryota</taxon>
        <taxon>Metazoa</taxon>
        <taxon>Ecdysozoa</taxon>
        <taxon>Nematoda</taxon>
        <taxon>Chromadorea</taxon>
        <taxon>Rhabditida</taxon>
        <taxon>Rhabditina</taxon>
        <taxon>Rhabditomorpha</taxon>
        <taxon>Rhabditoidea</taxon>
        <taxon>Rhabditidae</taxon>
        <taxon>Mesorhabditinae</taxon>
        <taxon>Mesorhabditis</taxon>
    </lineage>
</organism>
<dbReference type="InterPro" id="IPR036291">
    <property type="entry name" value="NAD(P)-bd_dom_sf"/>
</dbReference>
<dbReference type="Proteomes" id="UP001177023">
    <property type="component" value="Unassembled WGS sequence"/>
</dbReference>
<comment type="caution">
    <text evidence="5">The sequence shown here is derived from an EMBL/GenBank/DDBJ whole genome shotgun (WGS) entry which is preliminary data.</text>
</comment>
<dbReference type="InterPro" id="IPR050177">
    <property type="entry name" value="Lipid_A_modif_metabolic_enz"/>
</dbReference>
<feature type="domain" description="3-beta hydroxysteroid dehydrogenase/isomerase" evidence="4">
    <location>
        <begin position="6"/>
        <end position="265"/>
    </location>
</feature>
<dbReference type="SUPFAM" id="SSF51735">
    <property type="entry name" value="NAD(P)-binding Rossmann-fold domains"/>
    <property type="match status" value="1"/>
</dbReference>
<dbReference type="Pfam" id="PF01073">
    <property type="entry name" value="3Beta_HSD"/>
    <property type="match status" value="1"/>
</dbReference>
<evidence type="ECO:0000256" key="1">
    <source>
        <dbReference type="ARBA" id="ARBA00009219"/>
    </source>
</evidence>
<evidence type="ECO:0000256" key="2">
    <source>
        <dbReference type="ARBA" id="ARBA00023002"/>
    </source>
</evidence>
<reference evidence="5" key="1">
    <citation type="submission" date="2023-06" db="EMBL/GenBank/DDBJ databases">
        <authorList>
            <person name="Delattre M."/>
        </authorList>
    </citation>
    <scope>NUCLEOTIDE SEQUENCE</scope>
    <source>
        <strain evidence="5">AF72</strain>
    </source>
</reference>
<dbReference type="EMBL" id="CATQJA010002663">
    <property type="protein sequence ID" value="CAJ0581273.1"/>
    <property type="molecule type" value="Genomic_DNA"/>
</dbReference>
<evidence type="ECO:0000313" key="6">
    <source>
        <dbReference type="Proteomes" id="UP001177023"/>
    </source>
</evidence>
<keyword evidence="3" id="KW-0472">Membrane</keyword>
<evidence type="ECO:0000313" key="5">
    <source>
        <dbReference type="EMBL" id="CAJ0581273.1"/>
    </source>
</evidence>
<sequence>MPRVCITGGGGYFGQRVAYEFLEQGYEANLLDINFEAPPPGITLDQKKIKIFKGSILDRQLLENALENSETCVHIAAYGMGGKGSCNKKLVFATNVDGTNLVMDVCREKGVNRFINSSSVGVIFTDHELNMVDESYPYPETFYSYYSESKAIAEKAVKKANSENFSTVSLRYRGIFGPGEPRTTARAAETIHRGLYFARFEHNTPAMTQFSGLDNTATACWLAEVALRDRKEIVGGKVYNIVDGGSPVPSWDFWIPLCQALNRSRPWLVLPFWMVLYLAWASEFLCENFGVTPLFLRLEVALVGFTNTYSIEAARRDLGYDPQHNHDLKETAAYYKQYYAANPSWRIDWSFLFAVTFLFLVSFLFTFVW</sequence>
<comment type="similarity">
    <text evidence="1 3">Belongs to the 3-beta-HSD family.</text>
</comment>
<keyword evidence="2 3" id="KW-0560">Oxidoreductase</keyword>
<accession>A0AA36D7Q4</accession>
<keyword evidence="3" id="KW-0812">Transmembrane</keyword>
<gene>
    <name evidence="5" type="ORF">MSPICULIGERA_LOCUS19439</name>
</gene>
<proteinExistence type="inferred from homology"/>
<dbReference type="GO" id="GO:0006694">
    <property type="term" value="P:steroid biosynthetic process"/>
    <property type="evidence" value="ECO:0007669"/>
    <property type="project" value="InterPro"/>
</dbReference>
<dbReference type="GO" id="GO:0016616">
    <property type="term" value="F:oxidoreductase activity, acting on the CH-OH group of donors, NAD or NADP as acceptor"/>
    <property type="evidence" value="ECO:0007669"/>
    <property type="project" value="InterPro"/>
</dbReference>
<name>A0AA36D7Q4_9BILA</name>
<dbReference type="AlphaFoldDB" id="A0AA36D7Q4"/>
<protein>
    <recommendedName>
        <fullName evidence="4">3-beta hydroxysteroid dehydrogenase/isomerase domain-containing protein</fullName>
    </recommendedName>
</protein>
<keyword evidence="3" id="KW-1133">Transmembrane helix</keyword>
<feature type="non-terminal residue" evidence="5">
    <location>
        <position position="369"/>
    </location>
</feature>
<dbReference type="Gene3D" id="3.40.50.720">
    <property type="entry name" value="NAD(P)-binding Rossmann-like Domain"/>
    <property type="match status" value="1"/>
</dbReference>